<dbReference type="EMBL" id="HBIW01013647">
    <property type="protein sequence ID" value="CAE0696296.1"/>
    <property type="molecule type" value="Transcribed_RNA"/>
</dbReference>
<dbReference type="Proteomes" id="UP000789595">
    <property type="component" value="Unassembled WGS sequence"/>
</dbReference>
<evidence type="ECO:0000256" key="1">
    <source>
        <dbReference type="SAM" id="MobiDB-lite"/>
    </source>
</evidence>
<reference evidence="6" key="2">
    <citation type="submission" date="2021-11" db="EMBL/GenBank/DDBJ databases">
        <authorList>
            <consortium name="Genoscope - CEA"/>
            <person name="William W."/>
        </authorList>
    </citation>
    <scope>NUCLEOTIDE SEQUENCE</scope>
</reference>
<feature type="signal peptide" evidence="3">
    <location>
        <begin position="1"/>
        <end position="18"/>
    </location>
</feature>
<feature type="transmembrane region" description="Helical" evidence="2">
    <location>
        <begin position="79"/>
        <end position="106"/>
    </location>
</feature>
<evidence type="ECO:0008006" key="8">
    <source>
        <dbReference type="Google" id="ProtNLM"/>
    </source>
</evidence>
<keyword evidence="7" id="KW-1185">Reference proteome</keyword>
<keyword evidence="2" id="KW-1133">Transmembrane helix</keyword>
<evidence type="ECO:0000313" key="7">
    <source>
        <dbReference type="Proteomes" id="UP000789595"/>
    </source>
</evidence>
<accession>A0A6S8V0N8</accession>
<keyword evidence="3" id="KW-0732">Signal</keyword>
<evidence type="ECO:0000256" key="3">
    <source>
        <dbReference type="SAM" id="SignalP"/>
    </source>
</evidence>
<evidence type="ECO:0000256" key="2">
    <source>
        <dbReference type="SAM" id="Phobius"/>
    </source>
</evidence>
<feature type="region of interest" description="Disordered" evidence="1">
    <location>
        <begin position="113"/>
        <end position="137"/>
    </location>
</feature>
<evidence type="ECO:0000313" key="6">
    <source>
        <dbReference type="EMBL" id="CAH0377297.1"/>
    </source>
</evidence>
<reference evidence="5" key="1">
    <citation type="submission" date="2021-01" db="EMBL/GenBank/DDBJ databases">
        <authorList>
            <person name="Corre E."/>
            <person name="Pelletier E."/>
            <person name="Niang G."/>
            <person name="Scheremetjew M."/>
            <person name="Finn R."/>
            <person name="Kale V."/>
            <person name="Holt S."/>
            <person name="Cochrane G."/>
            <person name="Meng A."/>
            <person name="Brown T."/>
            <person name="Cohen L."/>
        </authorList>
    </citation>
    <scope>NUCLEOTIDE SEQUENCE</scope>
    <source>
        <strain evidence="5">CCMP1756</strain>
    </source>
</reference>
<dbReference type="EMBL" id="CAKKNE010000005">
    <property type="protein sequence ID" value="CAH0377297.1"/>
    <property type="molecule type" value="Genomic_DNA"/>
</dbReference>
<name>A0A6S8V0N8_9STRA</name>
<dbReference type="AlphaFoldDB" id="A0A6S8V0N8"/>
<keyword evidence="2" id="KW-0472">Membrane</keyword>
<dbReference type="EMBL" id="HBIW01013648">
    <property type="protein sequence ID" value="CAE0696297.1"/>
    <property type="molecule type" value="Transcribed_RNA"/>
</dbReference>
<evidence type="ECO:0000313" key="5">
    <source>
        <dbReference type="EMBL" id="CAE0696297.1"/>
    </source>
</evidence>
<evidence type="ECO:0000313" key="4">
    <source>
        <dbReference type="EMBL" id="CAE0696296.1"/>
    </source>
</evidence>
<organism evidence="5">
    <name type="scientific">Pelagomonas calceolata</name>
    <dbReference type="NCBI Taxonomy" id="35677"/>
    <lineage>
        <taxon>Eukaryota</taxon>
        <taxon>Sar</taxon>
        <taxon>Stramenopiles</taxon>
        <taxon>Ochrophyta</taxon>
        <taxon>Pelagophyceae</taxon>
        <taxon>Pelagomonadales</taxon>
        <taxon>Pelagomonadaceae</taxon>
        <taxon>Pelagomonas</taxon>
    </lineage>
</organism>
<gene>
    <name evidence="4" type="ORF">PCAL00307_LOCUS11732</name>
    <name evidence="5" type="ORF">PCAL00307_LOCUS11733</name>
    <name evidence="6" type="ORF">PECAL_5P18570</name>
</gene>
<feature type="chain" id="PRO_5035676627" description="SMB domain-containing protein" evidence="3">
    <location>
        <begin position="19"/>
        <end position="150"/>
    </location>
</feature>
<sequence>MWRALLLLSALVVEPALARCKACSHKKLYKGNCGALYKKRGSRWGEWGFAAGGFFVDFCESNTCCASNFDDCCDADDGAIAGLVIGIIVAIIIGICCCCFLCPGCYGFEKRNQKRAPPPDTEMAPAAAPRTEEPPVVQGNVVETVAAEKK</sequence>
<proteinExistence type="predicted"/>
<protein>
    <recommendedName>
        <fullName evidence="8">SMB domain-containing protein</fullName>
    </recommendedName>
</protein>
<keyword evidence="2" id="KW-0812">Transmembrane</keyword>